<dbReference type="InterPro" id="IPR011990">
    <property type="entry name" value="TPR-like_helical_dom_sf"/>
</dbReference>
<reference evidence="9" key="1">
    <citation type="submission" date="2016-10" db="EMBL/GenBank/DDBJ databases">
        <authorList>
            <person name="Varghese N."/>
            <person name="Submissions S."/>
        </authorList>
    </citation>
    <scope>NUCLEOTIDE SEQUENCE [LARGE SCALE GENOMIC DNA]</scope>
    <source>
        <strain evidence="9">CGMCC 4.3516</strain>
    </source>
</reference>
<dbReference type="InterPro" id="IPR011047">
    <property type="entry name" value="Quinoprotein_ADH-like_sf"/>
</dbReference>
<keyword evidence="9" id="KW-1185">Reference proteome</keyword>
<keyword evidence="3 5" id="KW-0238">DNA-binding</keyword>
<dbReference type="PANTHER" id="PTHR35807">
    <property type="entry name" value="TRANSCRIPTIONAL REGULATOR REDD-RELATED"/>
    <property type="match status" value="1"/>
</dbReference>
<evidence type="ECO:0000256" key="6">
    <source>
        <dbReference type="SAM" id="MobiDB-lite"/>
    </source>
</evidence>
<dbReference type="Gene3D" id="1.25.40.10">
    <property type="entry name" value="Tetratricopeptide repeat domain"/>
    <property type="match status" value="1"/>
</dbReference>
<dbReference type="GO" id="GO:0006355">
    <property type="term" value="P:regulation of DNA-templated transcription"/>
    <property type="evidence" value="ECO:0007669"/>
    <property type="project" value="InterPro"/>
</dbReference>
<feature type="DNA-binding region" description="OmpR/PhoB-type" evidence="5">
    <location>
        <begin position="15"/>
        <end position="112"/>
    </location>
</feature>
<comment type="similarity">
    <text evidence="1">Belongs to the AfsR/DnrI/RedD regulatory family.</text>
</comment>
<dbReference type="InterPro" id="IPR051677">
    <property type="entry name" value="AfsR-DnrI-RedD_regulator"/>
</dbReference>
<dbReference type="Proteomes" id="UP000198949">
    <property type="component" value="Unassembled WGS sequence"/>
</dbReference>
<dbReference type="InterPro" id="IPR015943">
    <property type="entry name" value="WD40/YVTN_repeat-like_dom_sf"/>
</dbReference>
<dbReference type="RefSeq" id="WP_091032825.1">
    <property type="nucleotide sequence ID" value="NZ_FNAD01000005.1"/>
</dbReference>
<dbReference type="STRING" id="58114.SAMN05216270_1059"/>
<accession>A0A1G6VLF1</accession>
<organism evidence="8 9">
    <name type="scientific">Glycomyces harbinensis</name>
    <dbReference type="NCBI Taxonomy" id="58114"/>
    <lineage>
        <taxon>Bacteria</taxon>
        <taxon>Bacillati</taxon>
        <taxon>Actinomycetota</taxon>
        <taxon>Actinomycetes</taxon>
        <taxon>Glycomycetales</taxon>
        <taxon>Glycomycetaceae</taxon>
        <taxon>Glycomyces</taxon>
    </lineage>
</organism>
<evidence type="ECO:0000256" key="1">
    <source>
        <dbReference type="ARBA" id="ARBA00005820"/>
    </source>
</evidence>
<evidence type="ECO:0000256" key="4">
    <source>
        <dbReference type="ARBA" id="ARBA00023163"/>
    </source>
</evidence>
<protein>
    <submittedName>
        <fullName evidence="8">DNA-binding transcriptional activator of the SARP family</fullName>
    </submittedName>
</protein>
<dbReference type="Pfam" id="PF00486">
    <property type="entry name" value="Trans_reg_C"/>
    <property type="match status" value="1"/>
</dbReference>
<evidence type="ECO:0000256" key="2">
    <source>
        <dbReference type="ARBA" id="ARBA00023015"/>
    </source>
</evidence>
<dbReference type="InterPro" id="IPR005158">
    <property type="entry name" value="BTAD"/>
</dbReference>
<name>A0A1G6VLF1_9ACTN</name>
<dbReference type="PROSITE" id="PS51755">
    <property type="entry name" value="OMPR_PHOB"/>
    <property type="match status" value="1"/>
</dbReference>
<evidence type="ECO:0000259" key="7">
    <source>
        <dbReference type="PROSITE" id="PS51755"/>
    </source>
</evidence>
<sequence length="739" mass="81427">MRATFDTLASETVAPQSFEGITVEFHILGALEVRHEGSEVPIRGAHQRKALAILLLDAGRTVSVQRLIEALWEGEPPATARRQVRNIVAALRRSLAEDDPIERSGDGYRLTTEATDWHDFRAEVAKAEAAGADAVAHRLLHQALQRWRGPVLAGLDCALIGPALVRMEEQRLAACEDYYETAIALGLHQEILGEVGALAAEHPYRRRLAGQLMLAFYRSGNSARALQAYNDLGARLGEELGIEPDRQLRDLYVAILREDPSLDLKKATPPPEEVEPLTAASLTAPTETGNDEPPRPARPHRARRLALTIAVLLIAWATASDGTGRLEPMEKPSEPTAIDWIRDPGNSDLSYPTLEGEASIKLFGASALILDQGSLRLESQNVEIWAKRLDFQSIPDAALAGETIILSFNDPGDRSPSTGTVMGIDLNTGVELWRAENQWLMGIVDNTVITVGCKDSGEAATCTMTSVRPTKRSVRWQVELDFQVLPAKPSDRYDNPWRQNLPTDYLLVRADFGTAGDARPRLVAFDIGSGAVLSDFDYTDVEDYQVNGDYLMVRKQTTVIADDRCEATIETYRLDTGVRQWSQAVTTPKNIEQCRPFPSLQGSGYHYPATIGQTAALLWIPSGEIRWSAPEPSSALLVHGDLVVTGDERSGGIDIWSMETHEKLWSAHDGEQMWAHGSTLWVMDESAIDADCGGLISYDFHSGDSICLSGSLEFIDDYAVVIRYNGRLQIWPIDLWAEF</sequence>
<feature type="region of interest" description="Disordered" evidence="6">
    <location>
        <begin position="263"/>
        <end position="299"/>
    </location>
</feature>
<dbReference type="InterPro" id="IPR016032">
    <property type="entry name" value="Sig_transdc_resp-reg_C-effctor"/>
</dbReference>
<dbReference type="CDD" id="cd15831">
    <property type="entry name" value="BTAD"/>
    <property type="match status" value="1"/>
</dbReference>
<dbReference type="AlphaFoldDB" id="A0A1G6VLF1"/>
<gene>
    <name evidence="8" type="ORF">SAMN05216270_1059</name>
</gene>
<evidence type="ECO:0000256" key="5">
    <source>
        <dbReference type="PROSITE-ProRule" id="PRU01091"/>
    </source>
</evidence>
<dbReference type="EMBL" id="FNAD01000005">
    <property type="protein sequence ID" value="SDD54388.1"/>
    <property type="molecule type" value="Genomic_DNA"/>
</dbReference>
<dbReference type="PANTHER" id="PTHR35807:SF1">
    <property type="entry name" value="TRANSCRIPTIONAL REGULATOR REDD"/>
    <property type="match status" value="1"/>
</dbReference>
<dbReference type="Pfam" id="PF03704">
    <property type="entry name" value="BTAD"/>
    <property type="match status" value="1"/>
</dbReference>
<dbReference type="Gene3D" id="2.130.10.10">
    <property type="entry name" value="YVTN repeat-like/Quinoprotein amine dehydrogenase"/>
    <property type="match status" value="1"/>
</dbReference>
<keyword evidence="2" id="KW-0805">Transcription regulation</keyword>
<dbReference type="SUPFAM" id="SSF50998">
    <property type="entry name" value="Quinoprotein alcohol dehydrogenase-like"/>
    <property type="match status" value="1"/>
</dbReference>
<dbReference type="InterPro" id="IPR001867">
    <property type="entry name" value="OmpR/PhoB-type_DNA-bd"/>
</dbReference>
<dbReference type="SUPFAM" id="SSF46894">
    <property type="entry name" value="C-terminal effector domain of the bipartite response regulators"/>
    <property type="match status" value="1"/>
</dbReference>
<evidence type="ECO:0000313" key="9">
    <source>
        <dbReference type="Proteomes" id="UP000198949"/>
    </source>
</evidence>
<keyword evidence="4" id="KW-0804">Transcription</keyword>
<proteinExistence type="inferred from homology"/>
<dbReference type="OrthoDB" id="4336084at2"/>
<dbReference type="InterPro" id="IPR036388">
    <property type="entry name" value="WH-like_DNA-bd_sf"/>
</dbReference>
<evidence type="ECO:0000256" key="3">
    <source>
        <dbReference type="ARBA" id="ARBA00023125"/>
    </source>
</evidence>
<dbReference type="SUPFAM" id="SSF48452">
    <property type="entry name" value="TPR-like"/>
    <property type="match status" value="1"/>
</dbReference>
<dbReference type="GO" id="GO:0003677">
    <property type="term" value="F:DNA binding"/>
    <property type="evidence" value="ECO:0007669"/>
    <property type="project" value="UniProtKB-UniRule"/>
</dbReference>
<dbReference type="Gene3D" id="1.10.10.10">
    <property type="entry name" value="Winged helix-like DNA-binding domain superfamily/Winged helix DNA-binding domain"/>
    <property type="match status" value="1"/>
</dbReference>
<feature type="domain" description="OmpR/PhoB-type" evidence="7">
    <location>
        <begin position="15"/>
        <end position="112"/>
    </location>
</feature>
<dbReference type="SMART" id="SM01043">
    <property type="entry name" value="BTAD"/>
    <property type="match status" value="1"/>
</dbReference>
<feature type="region of interest" description="Disordered" evidence="6">
    <location>
        <begin position="325"/>
        <end position="344"/>
    </location>
</feature>
<evidence type="ECO:0000313" key="8">
    <source>
        <dbReference type="EMBL" id="SDD54388.1"/>
    </source>
</evidence>
<dbReference type="GO" id="GO:0000160">
    <property type="term" value="P:phosphorelay signal transduction system"/>
    <property type="evidence" value="ECO:0007669"/>
    <property type="project" value="InterPro"/>
</dbReference>
<dbReference type="SMART" id="SM00862">
    <property type="entry name" value="Trans_reg_C"/>
    <property type="match status" value="1"/>
</dbReference>